<dbReference type="Pfam" id="PF23455">
    <property type="entry name" value="DUF7129"/>
    <property type="match status" value="1"/>
</dbReference>
<dbReference type="AlphaFoldDB" id="A0ABD5RJ25"/>
<dbReference type="NCBIfam" id="NF033497">
    <property type="entry name" value="rubre_like_arch"/>
    <property type="match status" value="1"/>
</dbReference>
<evidence type="ECO:0000259" key="1">
    <source>
        <dbReference type="Pfam" id="PF23455"/>
    </source>
</evidence>
<accession>A0ABD5RJ25</accession>
<proteinExistence type="predicted"/>
<dbReference type="RefSeq" id="WP_247419260.1">
    <property type="nucleotide sequence ID" value="NZ_JALLGW010000002.1"/>
</dbReference>
<evidence type="ECO:0000313" key="2">
    <source>
        <dbReference type="EMBL" id="MFC5970351.1"/>
    </source>
</evidence>
<feature type="domain" description="DUF7129" evidence="1">
    <location>
        <begin position="15"/>
        <end position="48"/>
    </location>
</feature>
<comment type="caution">
    <text evidence="2">The sequence shown here is derived from an EMBL/GenBank/DDBJ whole genome shotgun (WGS) entry which is preliminary data.</text>
</comment>
<dbReference type="InterPro" id="IPR055553">
    <property type="entry name" value="DUF7129"/>
</dbReference>
<dbReference type="EMBL" id="JBHSQH010000001">
    <property type="protein sequence ID" value="MFC5970351.1"/>
    <property type="molecule type" value="Genomic_DNA"/>
</dbReference>
<organism evidence="2 3">
    <name type="scientific">Halomarina salina</name>
    <dbReference type="NCBI Taxonomy" id="1872699"/>
    <lineage>
        <taxon>Archaea</taxon>
        <taxon>Methanobacteriati</taxon>
        <taxon>Methanobacteriota</taxon>
        <taxon>Stenosarchaea group</taxon>
        <taxon>Halobacteria</taxon>
        <taxon>Halobacteriales</taxon>
        <taxon>Natronomonadaceae</taxon>
        <taxon>Halomarina</taxon>
    </lineage>
</organism>
<evidence type="ECO:0000313" key="3">
    <source>
        <dbReference type="Proteomes" id="UP001596099"/>
    </source>
</evidence>
<dbReference type="Gene3D" id="2.20.28.30">
    <property type="entry name" value="RNA polymerase ii, chain L"/>
    <property type="match status" value="1"/>
</dbReference>
<name>A0ABD5RJ25_9EURY</name>
<keyword evidence="3" id="KW-1185">Reference proteome</keyword>
<protein>
    <submittedName>
        <fullName evidence="2">Rubrerythrin-like domain-containing protein</fullName>
    </submittedName>
</protein>
<gene>
    <name evidence="2" type="ORF">ACFPYI_03325</name>
</gene>
<dbReference type="Proteomes" id="UP001596099">
    <property type="component" value="Unassembled WGS sequence"/>
</dbReference>
<sequence length="50" mass="5602">MSRDSDSEMDAPPYIYECVDCGEREEADQQPVACSECGGEMRNLSRPSEQ</sequence>
<reference evidence="2 3" key="1">
    <citation type="journal article" date="2019" name="Int. J. Syst. Evol. Microbiol.">
        <title>The Global Catalogue of Microorganisms (GCM) 10K type strain sequencing project: providing services to taxonomists for standard genome sequencing and annotation.</title>
        <authorList>
            <consortium name="The Broad Institute Genomics Platform"/>
            <consortium name="The Broad Institute Genome Sequencing Center for Infectious Disease"/>
            <person name="Wu L."/>
            <person name="Ma J."/>
        </authorList>
    </citation>
    <scope>NUCLEOTIDE SEQUENCE [LARGE SCALE GENOMIC DNA]</scope>
    <source>
        <strain evidence="2 3">CGMCC 1.12543</strain>
    </source>
</reference>